<protein>
    <recommendedName>
        <fullName evidence="2">phosphoglycerate mutase (2,3-diphosphoglycerate-dependent)</fullName>
        <ecNumber evidence="2">5.4.2.11</ecNumber>
    </recommendedName>
</protein>
<comment type="similarity">
    <text evidence="1">Belongs to the phosphoglycerate mutase family. BPG-dependent PGAM subfamily.</text>
</comment>
<proteinExistence type="inferred from homology"/>
<name>A0A4P7SND5_9CELL</name>
<feature type="compositionally biased region" description="Basic and acidic residues" evidence="6">
    <location>
        <begin position="26"/>
        <end position="35"/>
    </location>
</feature>
<evidence type="ECO:0000256" key="4">
    <source>
        <dbReference type="ARBA" id="ARBA00023235"/>
    </source>
</evidence>
<dbReference type="SUPFAM" id="SSF53254">
    <property type="entry name" value="Phosphoglycerate mutase-like"/>
    <property type="match status" value="1"/>
</dbReference>
<feature type="compositionally biased region" description="Basic and acidic residues" evidence="6">
    <location>
        <begin position="79"/>
        <end position="98"/>
    </location>
</feature>
<feature type="region of interest" description="Disordered" evidence="6">
    <location>
        <begin position="1"/>
        <end position="50"/>
    </location>
</feature>
<keyword evidence="4" id="KW-0413">Isomerase</keyword>
<evidence type="ECO:0000256" key="3">
    <source>
        <dbReference type="ARBA" id="ARBA00023152"/>
    </source>
</evidence>
<gene>
    <name evidence="7" type="ORF">E5225_11605</name>
</gene>
<dbReference type="EMBL" id="CP039291">
    <property type="protein sequence ID" value="QCB94113.1"/>
    <property type="molecule type" value="Genomic_DNA"/>
</dbReference>
<dbReference type="KEGG" id="celz:E5225_11605"/>
<evidence type="ECO:0000256" key="5">
    <source>
        <dbReference type="PIRSR" id="PIRSR613078-2"/>
    </source>
</evidence>
<dbReference type="Proteomes" id="UP000296469">
    <property type="component" value="Chromosome"/>
</dbReference>
<dbReference type="InterPro" id="IPR005952">
    <property type="entry name" value="Phosphogly_mut1"/>
</dbReference>
<evidence type="ECO:0000256" key="6">
    <source>
        <dbReference type="SAM" id="MobiDB-lite"/>
    </source>
</evidence>
<evidence type="ECO:0000256" key="1">
    <source>
        <dbReference type="ARBA" id="ARBA00006717"/>
    </source>
</evidence>
<dbReference type="InterPro" id="IPR001345">
    <property type="entry name" value="PG/BPGM_mutase_AS"/>
</dbReference>
<dbReference type="GO" id="GO:0006096">
    <property type="term" value="P:glycolytic process"/>
    <property type="evidence" value="ECO:0007669"/>
    <property type="project" value="UniProtKB-KW"/>
</dbReference>
<accession>A0A4P7SND5</accession>
<feature type="region of interest" description="Disordered" evidence="6">
    <location>
        <begin position="67"/>
        <end position="104"/>
    </location>
</feature>
<dbReference type="AlphaFoldDB" id="A0A4P7SND5"/>
<dbReference type="GO" id="GO:0004619">
    <property type="term" value="F:phosphoglycerate mutase activity"/>
    <property type="evidence" value="ECO:0007669"/>
    <property type="project" value="UniProtKB-EC"/>
</dbReference>
<sequence>MPDPGPRGDTGAGTRAHRGRGRRRRTDGVRHDRAAPGRTPGGPQPGGGGRAVARLLLRLVRAHRVGLRHRRRARHDHRGRGDPHVRPRLRDPDGDRPRARPRRTALTAVSAGTPAPTSLVLVRHGESVGNLAAARAEQAGAEVVEIDTRDADTLLSDRGLEQARALGVWLGGLPADERPEVVWCSPYVRTRQTAATALEAAGIDLPVVVDERLRDRELGVLDRLTRAGVEARHPGEAERRRLLGKMYHRPPGGESWADVALRLRSLLRDLAEREDGRRVLVVAHDAVVMLLRYVLEGMDEDELMAIIRERSVRNASVTRLDRVDGAWLLTAFDEVGHLAALDAPVTEHEGTDDSGG</sequence>
<evidence type="ECO:0000313" key="7">
    <source>
        <dbReference type="EMBL" id="QCB94113.1"/>
    </source>
</evidence>
<feature type="binding site" evidence="5">
    <location>
        <position position="189"/>
    </location>
    <ligand>
        <name>substrate</name>
    </ligand>
</feature>
<feature type="compositionally biased region" description="Basic residues" evidence="6">
    <location>
        <begin position="15"/>
        <end position="25"/>
    </location>
</feature>
<dbReference type="EC" id="5.4.2.11" evidence="2"/>
<dbReference type="SMART" id="SM00855">
    <property type="entry name" value="PGAM"/>
    <property type="match status" value="1"/>
</dbReference>
<evidence type="ECO:0000256" key="2">
    <source>
        <dbReference type="ARBA" id="ARBA00012028"/>
    </source>
</evidence>
<dbReference type="Pfam" id="PF00300">
    <property type="entry name" value="His_Phos_1"/>
    <property type="match status" value="1"/>
</dbReference>
<dbReference type="CDD" id="cd07067">
    <property type="entry name" value="HP_PGM_like"/>
    <property type="match status" value="1"/>
</dbReference>
<feature type="compositionally biased region" description="Basic residues" evidence="6">
    <location>
        <begin position="67"/>
        <end position="78"/>
    </location>
</feature>
<dbReference type="InterPro" id="IPR013078">
    <property type="entry name" value="His_Pase_superF_clade-1"/>
</dbReference>
<dbReference type="PANTHER" id="PTHR11931">
    <property type="entry name" value="PHOSPHOGLYCERATE MUTASE"/>
    <property type="match status" value="1"/>
</dbReference>
<dbReference type="PROSITE" id="PS00175">
    <property type="entry name" value="PG_MUTASE"/>
    <property type="match status" value="1"/>
</dbReference>
<feature type="binding site" evidence="5">
    <location>
        <begin position="123"/>
        <end position="130"/>
    </location>
    <ligand>
        <name>substrate</name>
    </ligand>
</feature>
<keyword evidence="3" id="KW-0324">Glycolysis</keyword>
<reference evidence="7 8" key="1">
    <citation type="submission" date="2019-04" db="EMBL/GenBank/DDBJ databases">
        <title>Isolation and identification of Cellulomonas shaoxiangyii sp. Nov. isolated from feces of the Tibetan antelopes (Pantholops hodgsonii) in the Qinghai-Tibet plateau of China.</title>
        <authorList>
            <person name="Tian Z."/>
        </authorList>
    </citation>
    <scope>NUCLEOTIDE SEQUENCE [LARGE SCALE GENOMIC DNA]</scope>
    <source>
        <strain evidence="7 8">Z28</strain>
    </source>
</reference>
<keyword evidence="8" id="KW-1185">Reference proteome</keyword>
<dbReference type="Gene3D" id="3.40.50.1240">
    <property type="entry name" value="Phosphoglycerate mutase-like"/>
    <property type="match status" value="1"/>
</dbReference>
<evidence type="ECO:0000313" key="8">
    <source>
        <dbReference type="Proteomes" id="UP000296469"/>
    </source>
</evidence>
<dbReference type="InterPro" id="IPR029033">
    <property type="entry name" value="His_PPase_superfam"/>
</dbReference>
<dbReference type="OrthoDB" id="5449373at2"/>
<organism evidence="7 8">
    <name type="scientific">Cellulomonas shaoxiangyii</name>
    <dbReference type="NCBI Taxonomy" id="2566013"/>
    <lineage>
        <taxon>Bacteria</taxon>
        <taxon>Bacillati</taxon>
        <taxon>Actinomycetota</taxon>
        <taxon>Actinomycetes</taxon>
        <taxon>Micrococcales</taxon>
        <taxon>Cellulomonadaceae</taxon>
        <taxon>Cellulomonas</taxon>
    </lineage>
</organism>